<evidence type="ECO:0000256" key="1">
    <source>
        <dbReference type="SAM" id="MobiDB-lite"/>
    </source>
</evidence>
<protein>
    <submittedName>
        <fullName evidence="2">Uncharacterized protein</fullName>
    </submittedName>
</protein>
<dbReference type="RefSeq" id="WP_144322784.1">
    <property type="nucleotide sequence ID" value="NZ_CP040916.1"/>
</dbReference>
<name>A0A516RIT7_STRST</name>
<dbReference type="AlphaFoldDB" id="A0A516RIT7"/>
<accession>A0A516RIT7</accession>
<dbReference type="Proteomes" id="UP000316806">
    <property type="component" value="Chromosome"/>
</dbReference>
<gene>
    <name evidence="2" type="ORF">FH965_37695</name>
</gene>
<reference evidence="2 3" key="1">
    <citation type="journal article" date="2019" name="J. Ind. Microbiol. Biotechnol.">
        <title>The complete genomic sequence of Streptomyces spectabilis NRRL-2792 and identification of secondary metabolite biosynthetic gene clusters.</title>
        <authorList>
            <person name="Sinha A."/>
            <person name="Phillips-Salemka S."/>
            <person name="Niraula T.A."/>
            <person name="Short K.A."/>
            <person name="Niraula N.P."/>
        </authorList>
    </citation>
    <scope>NUCLEOTIDE SEQUENCE [LARGE SCALE GENOMIC DNA]</scope>
    <source>
        <strain evidence="2 3">NRRL 2792</strain>
    </source>
</reference>
<sequence>MRGPQPGHGRSERPRRPALSLGEARVDDDFAFALLSYASLSSRQMPRFARSLIGRMPGAERQRLTRLLIQVLAQHETRTGEQHPACRPTLPRTATRLGLYGSNLVLMTVMLAGRCSAAQLFPDSGDPVGSWHRHCPLWRSATQESQWTDFALTLNVRYSWDDAGRSLEISPRTDAVVAPQPLDMNWLFRYPQGHGGFGWSRSYWDEIWHKTSVSAGTNDSTVRHAMDPVFRWLGPAVTTFTPREGAPASSLALGPAAR</sequence>
<proteinExistence type="predicted"/>
<organism evidence="2 3">
    <name type="scientific">Streptomyces spectabilis</name>
    <dbReference type="NCBI Taxonomy" id="68270"/>
    <lineage>
        <taxon>Bacteria</taxon>
        <taxon>Bacillati</taxon>
        <taxon>Actinomycetota</taxon>
        <taxon>Actinomycetes</taxon>
        <taxon>Kitasatosporales</taxon>
        <taxon>Streptomycetaceae</taxon>
        <taxon>Streptomyces</taxon>
    </lineage>
</organism>
<evidence type="ECO:0000313" key="2">
    <source>
        <dbReference type="EMBL" id="QDQ15582.1"/>
    </source>
</evidence>
<dbReference type="EMBL" id="CP040916">
    <property type="protein sequence ID" value="QDQ15582.1"/>
    <property type="molecule type" value="Genomic_DNA"/>
</dbReference>
<evidence type="ECO:0000313" key="3">
    <source>
        <dbReference type="Proteomes" id="UP000316806"/>
    </source>
</evidence>
<feature type="region of interest" description="Disordered" evidence="1">
    <location>
        <begin position="1"/>
        <end position="20"/>
    </location>
</feature>